<feature type="coiled-coil region" evidence="9">
    <location>
        <begin position="173"/>
        <end position="202"/>
    </location>
</feature>
<gene>
    <name evidence="12" type="ORF">GCM10022255_053910</name>
</gene>
<feature type="transmembrane region" description="Helical" evidence="10">
    <location>
        <begin position="107"/>
        <end position="125"/>
    </location>
</feature>
<dbReference type="EC" id="2.7.13.3" evidence="2"/>
<evidence type="ECO:0000256" key="8">
    <source>
        <dbReference type="ARBA" id="ARBA00023012"/>
    </source>
</evidence>
<feature type="transmembrane region" description="Helical" evidence="10">
    <location>
        <begin position="132"/>
        <end position="149"/>
    </location>
</feature>
<dbReference type="SUPFAM" id="SSF55874">
    <property type="entry name" value="ATPase domain of HSP90 chaperone/DNA topoisomerase II/histidine kinase"/>
    <property type="match status" value="1"/>
</dbReference>
<keyword evidence="10" id="KW-0812">Transmembrane</keyword>
<keyword evidence="7" id="KW-0067">ATP-binding</keyword>
<evidence type="ECO:0000313" key="12">
    <source>
        <dbReference type="EMBL" id="GAA4253355.1"/>
    </source>
</evidence>
<feature type="transmembrane region" description="Helical" evidence="10">
    <location>
        <begin position="28"/>
        <end position="48"/>
    </location>
</feature>
<evidence type="ECO:0000256" key="6">
    <source>
        <dbReference type="ARBA" id="ARBA00022777"/>
    </source>
</evidence>
<evidence type="ECO:0000313" key="13">
    <source>
        <dbReference type="Proteomes" id="UP001500620"/>
    </source>
</evidence>
<evidence type="ECO:0000256" key="5">
    <source>
        <dbReference type="ARBA" id="ARBA00022741"/>
    </source>
</evidence>
<evidence type="ECO:0000256" key="9">
    <source>
        <dbReference type="SAM" id="Coils"/>
    </source>
</evidence>
<feature type="transmembrane region" description="Helical" evidence="10">
    <location>
        <begin position="84"/>
        <end position="101"/>
    </location>
</feature>
<dbReference type="Pfam" id="PF07730">
    <property type="entry name" value="HisKA_3"/>
    <property type="match status" value="1"/>
</dbReference>
<keyword evidence="4" id="KW-0808">Transferase</keyword>
<comment type="caution">
    <text evidence="12">The sequence shown here is derived from an EMBL/GenBank/DDBJ whole genome shotgun (WGS) entry which is preliminary data.</text>
</comment>
<evidence type="ECO:0000256" key="4">
    <source>
        <dbReference type="ARBA" id="ARBA00022679"/>
    </source>
</evidence>
<evidence type="ECO:0000256" key="10">
    <source>
        <dbReference type="SAM" id="Phobius"/>
    </source>
</evidence>
<organism evidence="12 13">
    <name type="scientific">Dactylosporangium darangshiense</name>
    <dbReference type="NCBI Taxonomy" id="579108"/>
    <lineage>
        <taxon>Bacteria</taxon>
        <taxon>Bacillati</taxon>
        <taxon>Actinomycetota</taxon>
        <taxon>Actinomycetes</taxon>
        <taxon>Micromonosporales</taxon>
        <taxon>Micromonosporaceae</taxon>
        <taxon>Dactylosporangium</taxon>
    </lineage>
</organism>
<feature type="transmembrane region" description="Helical" evidence="10">
    <location>
        <begin position="60"/>
        <end position="77"/>
    </location>
</feature>
<dbReference type="InterPro" id="IPR050482">
    <property type="entry name" value="Sensor_HK_TwoCompSys"/>
</dbReference>
<protein>
    <recommendedName>
        <fullName evidence="2">histidine kinase</fullName>
        <ecNumber evidence="2">2.7.13.3</ecNumber>
    </recommendedName>
</protein>
<sequence length="399" mass="43201">MTVVGWIVKDLGRFLFGRDPAVHPKTRLGRALPLIGVLAGFLCGLMAYEYYLGNVRHPDWILTVIASVLIGLTIALIPTRPLLAWRVAFVTAILTSLRIHIDQGTPWPFQPVQILTYPVILAVVAIRHPRGVVLWTGLSAFLLLIVYVLPPNVPGLLLALVAVLVVGDQVRRRREVQRALAEEEERSELAQTRRAIAEERNRIAREMHDVVAHHMSLIAVRAETAIYRIEGVPPAVAEELQAIAGTSREALTEMRRLLGVLRNDSVPLTEPQPTLDDLAGLVREAREAGVLIEYSPLPGAEVPPGVGLAAFRIVQEALSNARRHAAGAPVAIVLFRDAAELRILVRNEPTGAPLGPEGKGHGLLGMRERAAAVGGTLRTGPTADGAYEVVATLPLDGEA</sequence>
<name>A0ABP8DDL2_9ACTN</name>
<evidence type="ECO:0000256" key="7">
    <source>
        <dbReference type="ARBA" id="ARBA00022840"/>
    </source>
</evidence>
<keyword evidence="13" id="KW-1185">Reference proteome</keyword>
<keyword evidence="5" id="KW-0547">Nucleotide-binding</keyword>
<dbReference type="PANTHER" id="PTHR24421">
    <property type="entry name" value="NITRATE/NITRITE SENSOR PROTEIN NARX-RELATED"/>
    <property type="match status" value="1"/>
</dbReference>
<keyword evidence="9" id="KW-0175">Coiled coil</keyword>
<dbReference type="Gene3D" id="1.20.5.1930">
    <property type="match status" value="1"/>
</dbReference>
<dbReference type="CDD" id="cd16917">
    <property type="entry name" value="HATPase_UhpB-NarQ-NarX-like"/>
    <property type="match status" value="1"/>
</dbReference>
<feature type="domain" description="Signal transduction histidine kinase subgroup 3 dimerisation and phosphoacceptor" evidence="11">
    <location>
        <begin position="199"/>
        <end position="264"/>
    </location>
</feature>
<evidence type="ECO:0000256" key="3">
    <source>
        <dbReference type="ARBA" id="ARBA00022553"/>
    </source>
</evidence>
<evidence type="ECO:0000259" key="11">
    <source>
        <dbReference type="Pfam" id="PF07730"/>
    </source>
</evidence>
<dbReference type="Proteomes" id="UP001500620">
    <property type="component" value="Unassembled WGS sequence"/>
</dbReference>
<dbReference type="PANTHER" id="PTHR24421:SF10">
    <property type="entry name" value="NITRATE_NITRITE SENSOR PROTEIN NARQ"/>
    <property type="match status" value="1"/>
</dbReference>
<keyword evidence="6 12" id="KW-0418">Kinase</keyword>
<dbReference type="EMBL" id="BAABAT010000015">
    <property type="protein sequence ID" value="GAA4253355.1"/>
    <property type="molecule type" value="Genomic_DNA"/>
</dbReference>
<dbReference type="InterPro" id="IPR011712">
    <property type="entry name" value="Sig_transdc_His_kin_sub3_dim/P"/>
</dbReference>
<keyword evidence="3" id="KW-0597">Phosphoprotein</keyword>
<keyword evidence="10" id="KW-0472">Membrane</keyword>
<evidence type="ECO:0000256" key="2">
    <source>
        <dbReference type="ARBA" id="ARBA00012438"/>
    </source>
</evidence>
<dbReference type="Gene3D" id="3.30.565.10">
    <property type="entry name" value="Histidine kinase-like ATPase, C-terminal domain"/>
    <property type="match status" value="1"/>
</dbReference>
<reference evidence="13" key="1">
    <citation type="journal article" date="2019" name="Int. J. Syst. Evol. Microbiol.">
        <title>The Global Catalogue of Microorganisms (GCM) 10K type strain sequencing project: providing services to taxonomists for standard genome sequencing and annotation.</title>
        <authorList>
            <consortium name="The Broad Institute Genomics Platform"/>
            <consortium name="The Broad Institute Genome Sequencing Center for Infectious Disease"/>
            <person name="Wu L."/>
            <person name="Ma J."/>
        </authorList>
    </citation>
    <scope>NUCLEOTIDE SEQUENCE [LARGE SCALE GENOMIC DNA]</scope>
    <source>
        <strain evidence="13">JCM 17441</strain>
    </source>
</reference>
<proteinExistence type="predicted"/>
<comment type="catalytic activity">
    <reaction evidence="1">
        <text>ATP + protein L-histidine = ADP + protein N-phospho-L-histidine.</text>
        <dbReference type="EC" id="2.7.13.3"/>
    </reaction>
</comment>
<evidence type="ECO:0000256" key="1">
    <source>
        <dbReference type="ARBA" id="ARBA00000085"/>
    </source>
</evidence>
<keyword evidence="8" id="KW-0902">Two-component regulatory system</keyword>
<dbReference type="GO" id="GO:0016301">
    <property type="term" value="F:kinase activity"/>
    <property type="evidence" value="ECO:0007669"/>
    <property type="project" value="UniProtKB-KW"/>
</dbReference>
<dbReference type="RefSeq" id="WP_345130406.1">
    <property type="nucleotide sequence ID" value="NZ_BAABAT010000015.1"/>
</dbReference>
<keyword evidence="10" id="KW-1133">Transmembrane helix</keyword>
<dbReference type="InterPro" id="IPR036890">
    <property type="entry name" value="HATPase_C_sf"/>
</dbReference>
<accession>A0ABP8DDL2</accession>